<organism evidence="1 2">
    <name type="scientific">Leclercia adecarboxylata</name>
    <dbReference type="NCBI Taxonomy" id="83655"/>
    <lineage>
        <taxon>Bacteria</taxon>
        <taxon>Pseudomonadati</taxon>
        <taxon>Pseudomonadota</taxon>
        <taxon>Gammaproteobacteria</taxon>
        <taxon>Enterobacterales</taxon>
        <taxon>Enterobacteriaceae</taxon>
        <taxon>Leclercia</taxon>
    </lineage>
</organism>
<protein>
    <submittedName>
        <fullName evidence="1">Protein of uncharacterized function (DUF3296)</fullName>
    </submittedName>
</protein>
<evidence type="ECO:0000313" key="1">
    <source>
        <dbReference type="EMBL" id="VTP63221.1"/>
    </source>
</evidence>
<name>A0A4U9HJ83_9ENTR</name>
<accession>A0A4U9HJ83</accession>
<sequence>MPTEIHLPDSSLQNVLFTHQNQLFSSYSKLLMLRVDFAYRQESDSFNAADVNQLVADMTWLTEQCTTLSGLVGYAWVLEYTEDHSYRIHTAIAGGREGMQYNPELLRQAAAGYRTPDLQSQRSSGTSGERQITLMCSRTLIQFYLTVLRIGINEIYHRRWIPYPAQSPAALDPLRPTSGAACLPNSLYLTLLPPPEISHLLP</sequence>
<dbReference type="Proteomes" id="UP000310719">
    <property type="component" value="Chromosome"/>
</dbReference>
<reference evidence="1 2" key="1">
    <citation type="submission" date="2019-05" db="EMBL/GenBank/DDBJ databases">
        <authorList>
            <consortium name="Pathogen Informatics"/>
        </authorList>
    </citation>
    <scope>NUCLEOTIDE SEQUENCE [LARGE SCALE GENOMIC DNA]</scope>
    <source>
        <strain evidence="1 2">NCTC13032</strain>
    </source>
</reference>
<evidence type="ECO:0000313" key="2">
    <source>
        <dbReference type="Proteomes" id="UP000310719"/>
    </source>
</evidence>
<gene>
    <name evidence="1" type="ORF">NCTC13032_00752</name>
</gene>
<proteinExistence type="predicted"/>
<dbReference type="EMBL" id="LR590464">
    <property type="protein sequence ID" value="VTP63221.1"/>
    <property type="molecule type" value="Genomic_DNA"/>
</dbReference>
<dbReference type="AlphaFoldDB" id="A0A4U9HJ83"/>